<dbReference type="OMA" id="ENWWFGD"/>
<dbReference type="PROSITE" id="PS50097">
    <property type="entry name" value="BTB"/>
    <property type="match status" value="1"/>
</dbReference>
<feature type="compositionally biased region" description="Polar residues" evidence="1">
    <location>
        <begin position="382"/>
        <end position="400"/>
    </location>
</feature>
<gene>
    <name evidence="3" type="ORF">TCAL_09131</name>
</gene>
<feature type="compositionally biased region" description="Acidic residues" evidence="1">
    <location>
        <begin position="13"/>
        <end position="22"/>
    </location>
</feature>
<dbReference type="SUPFAM" id="SSF54695">
    <property type="entry name" value="POZ domain"/>
    <property type="match status" value="1"/>
</dbReference>
<dbReference type="Proteomes" id="UP000318571">
    <property type="component" value="Chromosome 8"/>
</dbReference>
<evidence type="ECO:0000259" key="2">
    <source>
        <dbReference type="PROSITE" id="PS50097"/>
    </source>
</evidence>
<feature type="compositionally biased region" description="Low complexity" evidence="1">
    <location>
        <begin position="425"/>
        <end position="440"/>
    </location>
</feature>
<comment type="caution">
    <text evidence="3">The sequence shown here is derived from an EMBL/GenBank/DDBJ whole genome shotgun (WGS) entry which is preliminary data.</text>
</comment>
<dbReference type="InterPro" id="IPR000210">
    <property type="entry name" value="BTB/POZ_dom"/>
</dbReference>
<evidence type="ECO:0000313" key="4">
    <source>
        <dbReference type="Proteomes" id="UP000318571"/>
    </source>
</evidence>
<evidence type="ECO:0000256" key="1">
    <source>
        <dbReference type="SAM" id="MobiDB-lite"/>
    </source>
</evidence>
<dbReference type="InterPro" id="IPR011705">
    <property type="entry name" value="BACK"/>
</dbReference>
<dbReference type="OrthoDB" id="6376276at2759"/>
<evidence type="ECO:0000313" key="3">
    <source>
        <dbReference type="EMBL" id="TRY61028.1"/>
    </source>
</evidence>
<dbReference type="Gene3D" id="3.30.710.10">
    <property type="entry name" value="Potassium Channel Kv1.1, Chain A"/>
    <property type="match status" value="1"/>
</dbReference>
<sequence length="440" mass="50743">MGSLQEETQIGDMSEDDGEVDQEPEKSSEPWVYGSGADTWQAKAKSGLERTSKLHNSREMSDLCILACDENWWFGDTVKDFTAHKLLLGAASPVLYQVLYELDEVTNPDRRLVLEPRLQVTLALVQCYDYVRLDIDGIPPIAMEALLNYIYKDQFNSSDFENGYSRNLLWRLWHTSKAFEMDHLTTLCAQTIHQTMCDDTVFWDLNYAMQYKELGTEEVMEKVIKMVDEMNEKVFENPNFVWLDKAAIHEVLQRRKPGNCDAMVVYNNLLRWVLYQVDRTACAEVGDQQGSQIPIIHRLEWITECKKGFHDHVSKADLEKYLHRGLAQMHWTELSQKDFLEFVVPYPVLEDEELLRQSIILMEIVVQHPERLNRSAFQLESNNRNNIPGCGSKSQMSSPSMARRLSRTNSLRKSINDVKLRKLPSSSGSRSSSRPTSMIS</sequence>
<organism evidence="3 4">
    <name type="scientific">Tigriopus californicus</name>
    <name type="common">Marine copepod</name>
    <dbReference type="NCBI Taxonomy" id="6832"/>
    <lineage>
        <taxon>Eukaryota</taxon>
        <taxon>Metazoa</taxon>
        <taxon>Ecdysozoa</taxon>
        <taxon>Arthropoda</taxon>
        <taxon>Crustacea</taxon>
        <taxon>Multicrustacea</taxon>
        <taxon>Hexanauplia</taxon>
        <taxon>Copepoda</taxon>
        <taxon>Harpacticoida</taxon>
        <taxon>Harpacticidae</taxon>
        <taxon>Tigriopus</taxon>
    </lineage>
</organism>
<protein>
    <recommendedName>
        <fullName evidence="2">BTB domain-containing protein</fullName>
    </recommendedName>
</protein>
<dbReference type="EMBL" id="VCGU01000459">
    <property type="protein sequence ID" value="TRY61028.1"/>
    <property type="molecule type" value="Genomic_DNA"/>
</dbReference>
<reference evidence="3 4" key="1">
    <citation type="journal article" date="2018" name="Nat. Ecol. Evol.">
        <title>Genomic signatures of mitonuclear coevolution across populations of Tigriopus californicus.</title>
        <authorList>
            <person name="Barreto F.S."/>
            <person name="Watson E.T."/>
            <person name="Lima T.G."/>
            <person name="Willett C.S."/>
            <person name="Edmands S."/>
            <person name="Li W."/>
            <person name="Burton R.S."/>
        </authorList>
    </citation>
    <scope>NUCLEOTIDE SEQUENCE [LARGE SCALE GENOMIC DNA]</scope>
    <source>
        <strain evidence="3 4">San Diego</strain>
    </source>
</reference>
<dbReference type="InterPro" id="IPR011333">
    <property type="entry name" value="SKP1/BTB/POZ_sf"/>
</dbReference>
<dbReference type="Pfam" id="PF00651">
    <property type="entry name" value="BTB"/>
    <property type="match status" value="1"/>
</dbReference>
<keyword evidence="4" id="KW-1185">Reference proteome</keyword>
<dbReference type="AlphaFoldDB" id="A0A553N6H0"/>
<proteinExistence type="predicted"/>
<dbReference type="PANTHER" id="PTHR45774:SF3">
    <property type="entry name" value="BTB (POZ) DOMAIN-CONTAINING 2B-RELATED"/>
    <property type="match status" value="1"/>
</dbReference>
<accession>A0A553N6H0</accession>
<dbReference type="Pfam" id="PF07707">
    <property type="entry name" value="BACK"/>
    <property type="match status" value="1"/>
</dbReference>
<name>A0A553N6H0_TIGCA</name>
<dbReference type="PANTHER" id="PTHR45774">
    <property type="entry name" value="BTB/POZ DOMAIN-CONTAINING"/>
    <property type="match status" value="1"/>
</dbReference>
<feature type="domain" description="BTB" evidence="2">
    <location>
        <begin position="68"/>
        <end position="159"/>
    </location>
</feature>
<dbReference type="STRING" id="6832.A0A553N6H0"/>
<feature type="region of interest" description="Disordered" evidence="1">
    <location>
        <begin position="382"/>
        <end position="440"/>
    </location>
</feature>
<feature type="region of interest" description="Disordered" evidence="1">
    <location>
        <begin position="1"/>
        <end position="34"/>
    </location>
</feature>